<evidence type="ECO:0000259" key="3">
    <source>
        <dbReference type="Pfam" id="PF02018"/>
    </source>
</evidence>
<dbReference type="InterPro" id="IPR015943">
    <property type="entry name" value="WD40/YVTN_repeat-like_dom_sf"/>
</dbReference>
<gene>
    <name evidence="4" type="ORF">J2736_000366</name>
</gene>
<evidence type="ECO:0000256" key="2">
    <source>
        <dbReference type="SAM" id="SignalP"/>
    </source>
</evidence>
<dbReference type="Proteomes" id="UP001267290">
    <property type="component" value="Unassembled WGS sequence"/>
</dbReference>
<protein>
    <recommendedName>
        <fullName evidence="3">CBM-cenC domain-containing protein</fullName>
    </recommendedName>
</protein>
<accession>A0ABU1NNY4</accession>
<evidence type="ECO:0000256" key="1">
    <source>
        <dbReference type="ARBA" id="ARBA00022801"/>
    </source>
</evidence>
<dbReference type="Gene3D" id="2.130.10.10">
    <property type="entry name" value="YVTN repeat-like/Quinoprotein amine dehydrogenase"/>
    <property type="match status" value="2"/>
</dbReference>
<keyword evidence="2" id="KW-0732">Signal</keyword>
<dbReference type="RefSeq" id="WP_310222955.1">
    <property type="nucleotide sequence ID" value="NZ_JAVDSB010000001.1"/>
</dbReference>
<evidence type="ECO:0000313" key="4">
    <source>
        <dbReference type="EMBL" id="MDR6549183.1"/>
    </source>
</evidence>
<evidence type="ECO:0000313" key="5">
    <source>
        <dbReference type="Proteomes" id="UP001267290"/>
    </source>
</evidence>
<dbReference type="EMBL" id="JAVDSB010000001">
    <property type="protein sequence ID" value="MDR6549183.1"/>
    <property type="molecule type" value="Genomic_DNA"/>
</dbReference>
<dbReference type="SUPFAM" id="SSF50969">
    <property type="entry name" value="YVTN repeat-like/Quinoprotein amine dehydrogenase"/>
    <property type="match status" value="1"/>
</dbReference>
<dbReference type="SUPFAM" id="SSF63829">
    <property type="entry name" value="Calcium-dependent phosphotriesterase"/>
    <property type="match status" value="1"/>
</dbReference>
<dbReference type="Gene3D" id="2.60.120.260">
    <property type="entry name" value="Galactose-binding domain-like"/>
    <property type="match status" value="1"/>
</dbReference>
<feature type="domain" description="CBM-cenC" evidence="3">
    <location>
        <begin position="30"/>
        <end position="155"/>
    </location>
</feature>
<dbReference type="InterPro" id="IPR008979">
    <property type="entry name" value="Galactose-bd-like_sf"/>
</dbReference>
<keyword evidence="5" id="KW-1185">Reference proteome</keyword>
<proteinExistence type="predicted"/>
<sequence length="816" mass="86786">MKRKVSAAIVLLFIVSLVSTVFSASAADMLITNYSFESGTSSWTQAYGTTGITASTEQAYTGTQSAKIVDTSTTANLGLESVKFDATAGTTYLAYAKVFLTSGNVDMYLRFWNSSGTVIGNGIVNVAAPTNQWTTTQVKYTAPANTTKVSVLLYSGIGSVSTAYWDDVLITKEFTSLGNQVVHTSTLGSTFGISTSQDKIYTVGSGSAGSDAMMSIIDADTNAVVANYPLPGALGAWGATTATDGKIYFGAYSNGHVYRYTPGSTSVTDLGLSYTGGENIYAVTAGTGGKIYGGGFGDAGFFKYEPSVGFSMINTKPIWPSEEYVRSLAYDAASNVTYIGTGTNGNLVRFDNTTGAKTNILPAAYASETFVYELNFTGGKLFAGLRPSGTVLAMSIDASGNATLDATLPALPSPALNGKVYYVSGAQLYSYDLVAKTSTNLGVTADLGANKYGWVQLADQTNFPGDSLVVYGSKDGRMSLFKYNLQTGNTSIAYVSGMPELTTIINQIGGGSDGKIYAGGYLDGGIGRYTPMRGDANEGYPDENYAAPFQTYSFLALNGYTYFASYGSAKLWKFNPALSWSSTNPTLVFDQKSDGMDRPVEMISGGGKIFMGNVAEYGSLKGGLTIYDPATNTRTLKKDIVTDQSVTALAYYNGKVYGGTSIKGGNGLAPTQTQAKLFVYDVATATKSGEYTLPVSELTGITGMHTVDGKIWGMAEGYLFIFNPTTNTFDYFQEKFADVDYNGEGTWVDATLLTVSKDPNYVYGTIRGTYLFKINRSTKAVTVISSSGAYFLAADEYENLYYVLPGGHTELVRYAY</sequence>
<name>A0ABU1NNY4_9BACL</name>
<feature type="chain" id="PRO_5046904076" description="CBM-cenC domain-containing protein" evidence="2">
    <location>
        <begin position="27"/>
        <end position="816"/>
    </location>
</feature>
<dbReference type="InterPro" id="IPR003305">
    <property type="entry name" value="CenC_carb-bd"/>
</dbReference>
<feature type="signal peptide" evidence="2">
    <location>
        <begin position="1"/>
        <end position="26"/>
    </location>
</feature>
<keyword evidence="1" id="KW-0378">Hydrolase</keyword>
<dbReference type="Pfam" id="PF02018">
    <property type="entry name" value="CBM_4_9"/>
    <property type="match status" value="1"/>
</dbReference>
<reference evidence="4 5" key="1">
    <citation type="submission" date="2023-07" db="EMBL/GenBank/DDBJ databases">
        <title>Sorghum-associated microbial communities from plants grown in Nebraska, USA.</title>
        <authorList>
            <person name="Schachtman D."/>
        </authorList>
    </citation>
    <scope>NUCLEOTIDE SEQUENCE [LARGE SCALE GENOMIC DNA]</scope>
    <source>
        <strain evidence="4 5">CC258</strain>
    </source>
</reference>
<dbReference type="SUPFAM" id="SSF49785">
    <property type="entry name" value="Galactose-binding domain-like"/>
    <property type="match status" value="1"/>
</dbReference>
<comment type="caution">
    <text evidence="4">The sequence shown here is derived from an EMBL/GenBank/DDBJ whole genome shotgun (WGS) entry which is preliminary data.</text>
</comment>
<organism evidence="4 5">
    <name type="scientific">Paenibacillus qinlingensis</name>
    <dbReference type="NCBI Taxonomy" id="1837343"/>
    <lineage>
        <taxon>Bacteria</taxon>
        <taxon>Bacillati</taxon>
        <taxon>Bacillota</taxon>
        <taxon>Bacilli</taxon>
        <taxon>Bacillales</taxon>
        <taxon>Paenibacillaceae</taxon>
        <taxon>Paenibacillus</taxon>
    </lineage>
</organism>
<dbReference type="InterPro" id="IPR011044">
    <property type="entry name" value="Quino_amine_DH_bsu"/>
</dbReference>